<dbReference type="SUPFAM" id="SSF55781">
    <property type="entry name" value="GAF domain-like"/>
    <property type="match status" value="1"/>
</dbReference>
<evidence type="ECO:0000313" key="7">
    <source>
        <dbReference type="Proteomes" id="UP000247483"/>
    </source>
</evidence>
<dbReference type="GO" id="GO:0003700">
    <property type="term" value="F:DNA-binding transcription factor activity"/>
    <property type="evidence" value="ECO:0007669"/>
    <property type="project" value="TreeGrafter"/>
</dbReference>
<dbReference type="Gene3D" id="3.30.450.40">
    <property type="match status" value="1"/>
</dbReference>
<dbReference type="Gene3D" id="1.10.10.10">
    <property type="entry name" value="Winged helix-like DNA-binding domain superfamily/Winged helix DNA-binding domain"/>
    <property type="match status" value="1"/>
</dbReference>
<feature type="domain" description="IclR-ED" evidence="5">
    <location>
        <begin position="70"/>
        <end position="251"/>
    </location>
</feature>
<dbReference type="RefSeq" id="WP_034885199.1">
    <property type="nucleotide sequence ID" value="NZ_QGLP01000003.1"/>
</dbReference>
<dbReference type="InterPro" id="IPR014757">
    <property type="entry name" value="Tscrpt_reg_IclR_C"/>
</dbReference>
<dbReference type="PROSITE" id="PS51077">
    <property type="entry name" value="HTH_ICLR"/>
    <property type="match status" value="1"/>
</dbReference>
<dbReference type="Pfam" id="PF01614">
    <property type="entry name" value="IclR_C"/>
    <property type="match status" value="1"/>
</dbReference>
<dbReference type="AlphaFoldDB" id="A0A2V4E209"/>
<dbReference type="SMART" id="SM00346">
    <property type="entry name" value="HTH_ICLR"/>
    <property type="match status" value="1"/>
</dbReference>
<proteinExistence type="predicted"/>
<dbReference type="InterPro" id="IPR029016">
    <property type="entry name" value="GAF-like_dom_sf"/>
</dbReference>
<keyword evidence="3" id="KW-0804">Transcription</keyword>
<keyword evidence="2" id="KW-0238">DNA-binding</keyword>
<gene>
    <name evidence="6" type="ORF">DKK79_00250</name>
</gene>
<evidence type="ECO:0000256" key="3">
    <source>
        <dbReference type="ARBA" id="ARBA00023163"/>
    </source>
</evidence>
<dbReference type="SUPFAM" id="SSF46785">
    <property type="entry name" value="Winged helix' DNA-binding domain"/>
    <property type="match status" value="1"/>
</dbReference>
<dbReference type="EMBL" id="QGLP01000003">
    <property type="protein sequence ID" value="PXZ06593.1"/>
    <property type="molecule type" value="Genomic_DNA"/>
</dbReference>
<evidence type="ECO:0000313" key="6">
    <source>
        <dbReference type="EMBL" id="PXZ06593.1"/>
    </source>
</evidence>
<evidence type="ECO:0000259" key="4">
    <source>
        <dbReference type="PROSITE" id="PS51077"/>
    </source>
</evidence>
<keyword evidence="1" id="KW-0805">Transcription regulation</keyword>
<dbReference type="GO" id="GO:0045892">
    <property type="term" value="P:negative regulation of DNA-templated transcription"/>
    <property type="evidence" value="ECO:0007669"/>
    <property type="project" value="TreeGrafter"/>
</dbReference>
<sequence>MIQKEATSAIDKAISVLDVISNCAAGVTINEIIEATKLNKIIIKKILKTLLDREYVFFDEKSDKYTLGFKSLELGISGLVNVNIVDVVIPFIKSLSNTINETCFLGVYNSGNVVYLYKSEGNNAIHTSSNLGHMRPAYCTGLGRILLSHQSQQEIDRVLLSPLLKHTKNTITDTQKLYDILDKVRQENIAYDWEEVEEGLICVASGIFNYSNDVVAALSITGPSNRMQNQMKKCASLLKETTNSISSRLGYIATK</sequence>
<evidence type="ECO:0000259" key="5">
    <source>
        <dbReference type="PROSITE" id="PS51078"/>
    </source>
</evidence>
<evidence type="ECO:0000256" key="1">
    <source>
        <dbReference type="ARBA" id="ARBA00023015"/>
    </source>
</evidence>
<reference evidence="6 7" key="1">
    <citation type="submission" date="2018-05" db="EMBL/GenBank/DDBJ databases">
        <title>Reference genomes for bee gut microbiota database.</title>
        <authorList>
            <person name="Ellegaard K.M."/>
        </authorList>
    </citation>
    <scope>NUCLEOTIDE SEQUENCE [LARGE SCALE GENOMIC DNA]</scope>
    <source>
        <strain evidence="6 7">ESL0177</strain>
    </source>
</reference>
<accession>A0A2V4E209</accession>
<comment type="caution">
    <text evidence="6">The sequence shown here is derived from an EMBL/GenBank/DDBJ whole genome shotgun (WGS) entry which is preliminary data.</text>
</comment>
<dbReference type="InterPro" id="IPR036390">
    <property type="entry name" value="WH_DNA-bd_sf"/>
</dbReference>
<dbReference type="InterPro" id="IPR050707">
    <property type="entry name" value="HTH_MetabolicPath_Reg"/>
</dbReference>
<dbReference type="InterPro" id="IPR005471">
    <property type="entry name" value="Tscrpt_reg_IclR_N"/>
</dbReference>
<dbReference type="InterPro" id="IPR036388">
    <property type="entry name" value="WH-like_DNA-bd_sf"/>
</dbReference>
<dbReference type="PANTHER" id="PTHR30136:SF7">
    <property type="entry name" value="HTH-TYPE TRANSCRIPTIONAL REGULATOR KDGR-RELATED"/>
    <property type="match status" value="1"/>
</dbReference>
<organism evidence="6 7">
    <name type="scientific">Gilliamella apicola</name>
    <dbReference type="NCBI Taxonomy" id="1196095"/>
    <lineage>
        <taxon>Bacteria</taxon>
        <taxon>Pseudomonadati</taxon>
        <taxon>Pseudomonadota</taxon>
        <taxon>Gammaproteobacteria</taxon>
        <taxon>Orbales</taxon>
        <taxon>Orbaceae</taxon>
        <taxon>Gilliamella</taxon>
    </lineage>
</organism>
<dbReference type="GO" id="GO:0003677">
    <property type="term" value="F:DNA binding"/>
    <property type="evidence" value="ECO:0007669"/>
    <property type="project" value="UniProtKB-KW"/>
</dbReference>
<protein>
    <submittedName>
        <fullName evidence="6">IclR family transcriptional regulator</fullName>
    </submittedName>
</protein>
<dbReference type="PANTHER" id="PTHR30136">
    <property type="entry name" value="HELIX-TURN-HELIX TRANSCRIPTIONAL REGULATOR, ICLR FAMILY"/>
    <property type="match status" value="1"/>
</dbReference>
<name>A0A2V4E209_9GAMM</name>
<dbReference type="PROSITE" id="PS51078">
    <property type="entry name" value="ICLR_ED"/>
    <property type="match status" value="1"/>
</dbReference>
<feature type="domain" description="HTH iclR-type" evidence="4">
    <location>
        <begin position="7"/>
        <end position="69"/>
    </location>
</feature>
<dbReference type="Proteomes" id="UP000247483">
    <property type="component" value="Unassembled WGS sequence"/>
</dbReference>
<evidence type="ECO:0000256" key="2">
    <source>
        <dbReference type="ARBA" id="ARBA00023125"/>
    </source>
</evidence>